<dbReference type="eggNOG" id="KOG1933">
    <property type="taxonomic scope" value="Eukaryota"/>
</dbReference>
<evidence type="ECO:0000256" key="3">
    <source>
        <dbReference type="ARBA" id="ARBA00022692"/>
    </source>
</evidence>
<feature type="compositionally biased region" description="Polar residues" evidence="6">
    <location>
        <begin position="1489"/>
        <end position="1507"/>
    </location>
</feature>
<feature type="compositionally biased region" description="Basic and acidic residues" evidence="6">
    <location>
        <begin position="1442"/>
        <end position="1454"/>
    </location>
</feature>
<feature type="compositionally biased region" description="Polar residues" evidence="6">
    <location>
        <begin position="1455"/>
        <end position="1468"/>
    </location>
</feature>
<feature type="transmembrane region" description="Helical" evidence="7">
    <location>
        <begin position="678"/>
        <end position="698"/>
    </location>
</feature>
<feature type="domain" description="SSD" evidence="8">
    <location>
        <begin position="855"/>
        <end position="1016"/>
    </location>
</feature>
<gene>
    <name evidence="9" type="ORF">NEMVEDRAFT_v1g199749</name>
</gene>
<dbReference type="Gene3D" id="1.20.1640.10">
    <property type="entry name" value="Multidrug efflux transporter AcrB transmembrane domain"/>
    <property type="match status" value="2"/>
</dbReference>
<feature type="transmembrane region" description="Helical" evidence="7">
    <location>
        <begin position="1069"/>
        <end position="1089"/>
    </location>
</feature>
<comment type="similarity">
    <text evidence="2">Belongs to the patched family.</text>
</comment>
<dbReference type="Pfam" id="PF12349">
    <property type="entry name" value="Sterol-sensing"/>
    <property type="match status" value="1"/>
</dbReference>
<evidence type="ECO:0000256" key="2">
    <source>
        <dbReference type="ARBA" id="ARBA00005585"/>
    </source>
</evidence>
<evidence type="ECO:0000256" key="4">
    <source>
        <dbReference type="ARBA" id="ARBA00022989"/>
    </source>
</evidence>
<feature type="transmembrane region" description="Helical" evidence="7">
    <location>
        <begin position="991"/>
        <end position="1014"/>
    </location>
</feature>
<feature type="transmembrane region" description="Helical" evidence="7">
    <location>
        <begin position="1394"/>
        <end position="1414"/>
    </location>
</feature>
<dbReference type="InterPro" id="IPR053958">
    <property type="entry name" value="HMGCR/SNAP/NPC1-like_SSD"/>
</dbReference>
<evidence type="ECO:0000256" key="7">
    <source>
        <dbReference type="SAM" id="Phobius"/>
    </source>
</evidence>
<sequence length="1507" mass="170132">MASYSTQDRRQSMASYSTQDRRQSMASYNTPDRRQSMASYSTPDRRQSMASYSTSDRRQSMASYSTLDRRQSMASYSTQDRRQSMASYSTQDRRQSMASYSTQDRRQSMASYIHTRQTAIYGDIQHTRQTAIYGVIQHPRQTAVYGIIQHTRQTAIYGVIQHTRQTAIYGVIQHTRQTAVYGVIHHTRQAAIYGAIQHTRQTAVYGVIQHTRQAAIYGVIHHTRQTAIYGHTDRRQSMASYSTQDRRQSMASYSTQDRRQSMASYNTQDRRQSMASYSTLDRRQSMASYSTQDRRQSMASYSTQDRRQSMASYSTQDRRQSMASYNTQDRRRFMASYSTLDRRQSMASYSTQDRRQSMASYSTRHTTIYGVIQPTRQTAVYGVIQHTRQTAIYGVIQHTRQTAVYGVIQHTRQTAVYGVIQHTRQTAIYGVIQHTRQTAIYGVIQHTRQTAIYGVIQHTRQTAIYGVIHHTRQTAVYGVIQHTRQTAIYWSYITRQTSIYGVIHNKTDGNLWRHTAHKTDDNLWRHTTHKTDGSLWRRTAHKTDGSLWRHTYTRQTAIYGVIQHTRQTAIYGVIQHTRQTAIYGAIQHTRQTAIYGACLGSDHSIGLYRLLRIKLGAKIGRNPWITIIICFVVSGLWIIGLLNFTEENRGEKLWAADDSIAIKHGDWVSANFPSQSRISSILVVASNVLVPAVLTQLLEIDKKVKLIKNGTENSWEKLCFRLGPNCFDSSLLELWSFNETTIRALSQSDILDKINQPNLRSPITGRLFVKDEVLGEMKKDSSGKITGAGAMKASYGIKAVEEVSSSGSASFPKNEDWEKEFGKILDNLPSTAPGTYYYFSRYTFSDAAGNSIQGDVTLLSAGYMLIIVYVVIMLGQFTRLRLKAWLGVAGVICVGLSIGVSFGMSSAFGVFYGPVHSVLPFLLLGIGVDDMFVIVQAWNNLTPEEHKTKEVHERIALTLQHAGCSITITSLTDFLAFLIGASTVLPGLQSFCIYAGLGILIDFILQITLFSAFLTLDGRREDRKRDGCCCCCIVLPVDYTESQCGSRELMKVFFESYYCKAILSLPGKVIVMIITGVLFGLSLYGTLMLKQDFDAIWFLPTKSMAYKYTIENDKFFPSSGERAALYAGKINYFEDQLKLHKLREVTIADSGVVDSSVKSWFDDYMDWAKKTKILNETLFYTWLNEYLGGPGRTYASDVKMYNTSNGKRISATRITYNHKAMDSSQDEVKAMESLRDRVKEIYPDDMIVFTYGAQYPGWETNKIILLELYRNIALALLAVFIVTIVVIANLWTALMVFTCVAFTLVDLCGFMYFWGLTIDTITTIQLVLAVGLAVDYSSHIGHMFMITPGTHEDRARITMRDMGPAVLNGGFSTFLAFVLLAASDSYIFGVFFKIFFLVVLFGMWHGMAYLPVLLSSIGPAPYLSAQVSDRHNKSGRASPVHPKSENVELPEKNTRGQSAGVQQSQPVQNDGFYIPPPDYDGREVDDTLKSSSPVNKGYSGSSSSLKI</sequence>
<feature type="transmembrane region" description="Helical" evidence="7">
    <location>
        <begin position="1272"/>
        <end position="1305"/>
    </location>
</feature>
<dbReference type="InParanoid" id="A7RNK5"/>
<evidence type="ECO:0000256" key="6">
    <source>
        <dbReference type="SAM" id="MobiDB-lite"/>
    </source>
</evidence>
<accession>A7RNK5</accession>
<feature type="region of interest" description="Disordered" evidence="6">
    <location>
        <begin position="1"/>
        <end position="105"/>
    </location>
</feature>
<dbReference type="InterPro" id="IPR000731">
    <property type="entry name" value="SSD"/>
</dbReference>
<evidence type="ECO:0000313" key="10">
    <source>
        <dbReference type="Proteomes" id="UP000001593"/>
    </source>
</evidence>
<feature type="compositionally biased region" description="Polar residues" evidence="6">
    <location>
        <begin position="237"/>
        <end position="324"/>
    </location>
</feature>
<keyword evidence="10" id="KW-1185">Reference proteome</keyword>
<dbReference type="Pfam" id="PF03176">
    <property type="entry name" value="MMPL"/>
    <property type="match status" value="1"/>
</dbReference>
<keyword evidence="4 7" id="KW-1133">Transmembrane helix</keyword>
<dbReference type="Proteomes" id="UP000001593">
    <property type="component" value="Unassembled WGS sequence"/>
</dbReference>
<dbReference type="InterPro" id="IPR004869">
    <property type="entry name" value="MMPL_dom"/>
</dbReference>
<feature type="transmembrane region" description="Helical" evidence="7">
    <location>
        <begin position="958"/>
        <end position="979"/>
    </location>
</feature>
<dbReference type="HOGENOM" id="CLU_248387_0_0_1"/>
<dbReference type="GO" id="GO:0016020">
    <property type="term" value="C:membrane"/>
    <property type="evidence" value="ECO:0000318"/>
    <property type="project" value="GO_Central"/>
</dbReference>
<evidence type="ECO:0000256" key="5">
    <source>
        <dbReference type="ARBA" id="ARBA00023136"/>
    </source>
</evidence>
<dbReference type="EMBL" id="DS469523">
    <property type="protein sequence ID" value="EDO46942.1"/>
    <property type="molecule type" value="Genomic_DNA"/>
</dbReference>
<feature type="transmembrane region" description="Helical" evidence="7">
    <location>
        <begin position="1311"/>
        <end position="1334"/>
    </location>
</feature>
<dbReference type="PANTHER" id="PTHR10796:SF130">
    <property type="entry name" value="PATCHED DOMAIN-CONTAINING PROTEIN 3-LIKE PROTEIN"/>
    <property type="match status" value="1"/>
</dbReference>
<dbReference type="PROSITE" id="PS50156">
    <property type="entry name" value="SSD"/>
    <property type="match status" value="1"/>
</dbReference>
<comment type="subcellular location">
    <subcellularLocation>
        <location evidence="1">Membrane</location>
        <topology evidence="1">Multi-pass membrane protein</topology>
    </subcellularLocation>
</comment>
<feature type="transmembrane region" description="Helical" evidence="7">
    <location>
        <begin position="1365"/>
        <end position="1388"/>
    </location>
</feature>
<organism evidence="9 10">
    <name type="scientific">Nematostella vectensis</name>
    <name type="common">Starlet sea anemone</name>
    <dbReference type="NCBI Taxonomy" id="45351"/>
    <lineage>
        <taxon>Eukaryota</taxon>
        <taxon>Metazoa</taxon>
        <taxon>Cnidaria</taxon>
        <taxon>Anthozoa</taxon>
        <taxon>Hexacorallia</taxon>
        <taxon>Actiniaria</taxon>
        <taxon>Edwardsiidae</taxon>
        <taxon>Nematostella</taxon>
    </lineage>
</organism>
<dbReference type="STRING" id="45351.A7RNK5"/>
<feature type="transmembrane region" description="Helical" evidence="7">
    <location>
        <begin position="856"/>
        <end position="878"/>
    </location>
</feature>
<name>A7RNK5_NEMVE</name>
<dbReference type="PANTHER" id="PTHR10796">
    <property type="entry name" value="PATCHED-RELATED"/>
    <property type="match status" value="1"/>
</dbReference>
<feature type="compositionally biased region" description="Basic and acidic residues" evidence="6">
    <location>
        <begin position="1479"/>
        <end position="1488"/>
    </location>
</feature>
<dbReference type="PhylomeDB" id="A7RNK5"/>
<dbReference type="SUPFAM" id="SSF82866">
    <property type="entry name" value="Multidrug efflux transporter AcrB transmembrane domain"/>
    <property type="match status" value="2"/>
</dbReference>
<dbReference type="InterPro" id="IPR051697">
    <property type="entry name" value="Patched_domain-protein"/>
</dbReference>
<feature type="region of interest" description="Disordered" evidence="6">
    <location>
        <begin position="234"/>
        <end position="324"/>
    </location>
</feature>
<protein>
    <recommendedName>
        <fullName evidence="8">SSD domain-containing protein</fullName>
    </recommendedName>
</protein>
<proteinExistence type="inferred from homology"/>
<evidence type="ECO:0000313" key="9">
    <source>
        <dbReference type="EMBL" id="EDO46942.1"/>
    </source>
</evidence>
<evidence type="ECO:0000259" key="8">
    <source>
        <dbReference type="PROSITE" id="PS50156"/>
    </source>
</evidence>
<evidence type="ECO:0000256" key="1">
    <source>
        <dbReference type="ARBA" id="ARBA00004141"/>
    </source>
</evidence>
<keyword evidence="5 7" id="KW-0472">Membrane</keyword>
<reference evidence="9 10" key="1">
    <citation type="journal article" date="2007" name="Science">
        <title>Sea anemone genome reveals ancestral eumetazoan gene repertoire and genomic organization.</title>
        <authorList>
            <person name="Putnam N.H."/>
            <person name="Srivastava M."/>
            <person name="Hellsten U."/>
            <person name="Dirks B."/>
            <person name="Chapman J."/>
            <person name="Salamov A."/>
            <person name="Terry A."/>
            <person name="Shapiro H."/>
            <person name="Lindquist E."/>
            <person name="Kapitonov V.V."/>
            <person name="Jurka J."/>
            <person name="Genikhovich G."/>
            <person name="Grigoriev I.V."/>
            <person name="Lucas S.M."/>
            <person name="Steele R.E."/>
            <person name="Finnerty J.R."/>
            <person name="Technau U."/>
            <person name="Martindale M.Q."/>
            <person name="Rokhsar D.S."/>
        </authorList>
    </citation>
    <scope>NUCLEOTIDE SEQUENCE [LARGE SCALE GENOMIC DNA]</scope>
    <source>
        <strain evidence="10">CH2 X CH6</strain>
    </source>
</reference>
<feature type="transmembrane region" description="Helical" evidence="7">
    <location>
        <begin position="884"/>
        <end position="911"/>
    </location>
</feature>
<feature type="region of interest" description="Disordered" evidence="6">
    <location>
        <begin position="1428"/>
        <end position="1507"/>
    </location>
</feature>
<keyword evidence="3 7" id="KW-0812">Transmembrane</keyword>
<feature type="transmembrane region" description="Helical" evidence="7">
    <location>
        <begin position="623"/>
        <end position="644"/>
    </location>
</feature>
<feature type="transmembrane region" description="Helical" evidence="7">
    <location>
        <begin position="918"/>
        <end position="938"/>
    </location>
</feature>